<dbReference type="InterPro" id="IPR016088">
    <property type="entry name" value="Chalcone_isomerase_3-sand"/>
</dbReference>
<dbReference type="GO" id="GO:0009813">
    <property type="term" value="P:flavonoid biosynthetic process"/>
    <property type="evidence" value="ECO:0007669"/>
    <property type="project" value="UniProtKB-KW"/>
</dbReference>
<evidence type="ECO:0000256" key="5">
    <source>
        <dbReference type="ARBA" id="ARBA00025429"/>
    </source>
</evidence>
<dbReference type="InterPro" id="IPR016089">
    <property type="entry name" value="Chalcone_isomerase_bundle_sf"/>
</dbReference>
<comment type="pathway">
    <text evidence="1">Secondary metabolite biosynthesis; flavonoid biosynthesis.</text>
</comment>
<keyword evidence="3" id="KW-0413">Isomerase</keyword>
<evidence type="ECO:0000256" key="3">
    <source>
        <dbReference type="ARBA" id="ARBA00023235"/>
    </source>
</evidence>
<sequence>MMLAYIYVLLTGSFEKCIRITTIVPITGIQFSGKVSEICVAIWKASGTYTDVDAKSIDEFLYVFKDQNFPPGSSYLLTMSPHGALMITFSKDGKFPEAVDAVIENVKLGQAILEMMIGKNGVSPEAKQSLASRLLDLMI</sequence>
<dbReference type="EMBL" id="JAUHHV010000002">
    <property type="protein sequence ID" value="KAK1431703.1"/>
    <property type="molecule type" value="Genomic_DNA"/>
</dbReference>
<name>A0AAD8P351_TARER</name>
<dbReference type="InterPro" id="IPR016087">
    <property type="entry name" value="Chalcone_isomerase"/>
</dbReference>
<organism evidence="9 10">
    <name type="scientific">Tagetes erecta</name>
    <name type="common">African marigold</name>
    <dbReference type="NCBI Taxonomy" id="13708"/>
    <lineage>
        <taxon>Eukaryota</taxon>
        <taxon>Viridiplantae</taxon>
        <taxon>Streptophyta</taxon>
        <taxon>Embryophyta</taxon>
        <taxon>Tracheophyta</taxon>
        <taxon>Spermatophyta</taxon>
        <taxon>Magnoliopsida</taxon>
        <taxon>eudicotyledons</taxon>
        <taxon>Gunneridae</taxon>
        <taxon>Pentapetalae</taxon>
        <taxon>asterids</taxon>
        <taxon>campanulids</taxon>
        <taxon>Asterales</taxon>
        <taxon>Asteraceae</taxon>
        <taxon>Asteroideae</taxon>
        <taxon>Heliantheae alliance</taxon>
        <taxon>Tageteae</taxon>
        <taxon>Tagetes</taxon>
    </lineage>
</organism>
<accession>A0AAD8P351</accession>
<evidence type="ECO:0000313" key="10">
    <source>
        <dbReference type="Proteomes" id="UP001229421"/>
    </source>
</evidence>
<comment type="similarity">
    <text evidence="2 7">Belongs to the chalcone isomerase family.</text>
</comment>
<evidence type="ECO:0000256" key="2">
    <source>
        <dbReference type="ARBA" id="ARBA00007166"/>
    </source>
</evidence>
<dbReference type="PANTHER" id="PTHR28039">
    <property type="entry name" value="CHALCONE--FLAVONONE ISOMERASE 1-RELATED"/>
    <property type="match status" value="1"/>
</dbReference>
<dbReference type="Gene3D" id="1.10.890.20">
    <property type="match status" value="1"/>
</dbReference>
<evidence type="ECO:0000256" key="1">
    <source>
        <dbReference type="ARBA" id="ARBA00004966"/>
    </source>
</evidence>
<dbReference type="AlphaFoldDB" id="A0AAD8P351"/>
<keyword evidence="4" id="KW-0284">Flavonoid biosynthesis</keyword>
<reference evidence="9" key="1">
    <citation type="journal article" date="2023" name="bioRxiv">
        <title>Improved chromosome-level genome assembly for marigold (Tagetes erecta).</title>
        <authorList>
            <person name="Jiang F."/>
            <person name="Yuan L."/>
            <person name="Wang S."/>
            <person name="Wang H."/>
            <person name="Xu D."/>
            <person name="Wang A."/>
            <person name="Fan W."/>
        </authorList>
    </citation>
    <scope>NUCLEOTIDE SEQUENCE</scope>
    <source>
        <strain evidence="9">WSJ</strain>
        <tissue evidence="9">Leaf</tissue>
    </source>
</reference>
<dbReference type="SUPFAM" id="SSF54626">
    <property type="entry name" value="Chalcone isomerase"/>
    <property type="match status" value="1"/>
</dbReference>
<dbReference type="GO" id="GO:0045430">
    <property type="term" value="F:chalcone isomerase activity"/>
    <property type="evidence" value="ECO:0007669"/>
    <property type="project" value="UniProtKB-EC"/>
</dbReference>
<evidence type="ECO:0000256" key="6">
    <source>
        <dbReference type="ARBA" id="ARBA00034056"/>
    </source>
</evidence>
<comment type="caution">
    <text evidence="9">The sequence shown here is derived from an EMBL/GenBank/DDBJ whole genome shotgun (WGS) entry which is preliminary data.</text>
</comment>
<dbReference type="InterPro" id="IPR036298">
    <property type="entry name" value="Chalcone_isomerase_sf"/>
</dbReference>
<protein>
    <recommendedName>
        <fullName evidence="7">Chalcone-flavonone isomerase family protein</fullName>
    </recommendedName>
</protein>
<evidence type="ECO:0000256" key="7">
    <source>
        <dbReference type="RuleBase" id="RU361158"/>
    </source>
</evidence>
<evidence type="ECO:0000259" key="8">
    <source>
        <dbReference type="Pfam" id="PF02431"/>
    </source>
</evidence>
<dbReference type="InterPro" id="IPR044164">
    <property type="entry name" value="CFI"/>
</dbReference>
<proteinExistence type="inferred from homology"/>
<comment type="catalytic activity">
    <reaction evidence="6">
        <text>a chalcone = a flavanone.</text>
        <dbReference type="EC" id="5.5.1.6"/>
    </reaction>
</comment>
<keyword evidence="10" id="KW-1185">Reference proteome</keyword>
<comment type="function">
    <text evidence="5">Catalyzes the intramolecular cyclization of bicyclic chalcones into tricyclic (S)-flavanones. Responsible for the isomerization of 4,2',4',6'-tetrahydroxychalcone (also termed chalcone) into naringenin.</text>
</comment>
<gene>
    <name evidence="9" type="ORF">QVD17_08261</name>
</gene>
<evidence type="ECO:0000313" key="9">
    <source>
        <dbReference type="EMBL" id="KAK1431703.1"/>
    </source>
</evidence>
<feature type="domain" description="Chalcone isomerase" evidence="8">
    <location>
        <begin position="9"/>
        <end position="136"/>
    </location>
</feature>
<dbReference type="Proteomes" id="UP001229421">
    <property type="component" value="Unassembled WGS sequence"/>
</dbReference>
<evidence type="ECO:0000256" key="4">
    <source>
        <dbReference type="ARBA" id="ARBA00023241"/>
    </source>
</evidence>
<dbReference type="Gene3D" id="3.50.70.10">
    <property type="match status" value="1"/>
</dbReference>
<dbReference type="PANTHER" id="PTHR28039:SF8">
    <property type="entry name" value="CHALCONE--FLAVANONE ISOMERASE 1-RELATED"/>
    <property type="match status" value="1"/>
</dbReference>
<dbReference type="Pfam" id="PF02431">
    <property type="entry name" value="Chalcone"/>
    <property type="match status" value="1"/>
</dbReference>